<feature type="region of interest" description="Disordered" evidence="1">
    <location>
        <begin position="95"/>
        <end position="118"/>
    </location>
</feature>
<comment type="caution">
    <text evidence="2">The sequence shown here is derived from an EMBL/GenBank/DDBJ whole genome shotgun (WGS) entry which is preliminary data.</text>
</comment>
<protein>
    <submittedName>
        <fullName evidence="2">Uncharacterized protein</fullName>
    </submittedName>
</protein>
<evidence type="ECO:0000313" key="2">
    <source>
        <dbReference type="EMBL" id="CAH0364480.1"/>
    </source>
</evidence>
<sequence>MASGSEDGGGGGGGGPSDAWAVSFRFFPRLYASSRVIWPGVRSAFFRSAFFRFGGGAGFAFFGSDAGRFLDSKSGARGFLVGGAVGCAATRDWGTGAARGTGGPRGPEGGSGSGASTGGADVARGGASLAGANSMAAHRGACSGSAAGACGAAGSANTTVAGVQPIKTPSFARTVASCRPLASILSRERRAFARFSSATSSVTACRPPAARACSIGLLAQLQRSGS</sequence>
<proteinExistence type="predicted"/>
<gene>
    <name evidence="2" type="ORF">PECAL_1P08440</name>
</gene>
<organism evidence="2 3">
    <name type="scientific">Pelagomonas calceolata</name>
    <dbReference type="NCBI Taxonomy" id="35677"/>
    <lineage>
        <taxon>Eukaryota</taxon>
        <taxon>Sar</taxon>
        <taxon>Stramenopiles</taxon>
        <taxon>Ochrophyta</taxon>
        <taxon>Pelagophyceae</taxon>
        <taxon>Pelagomonadales</taxon>
        <taxon>Pelagomonadaceae</taxon>
        <taxon>Pelagomonas</taxon>
    </lineage>
</organism>
<dbReference type="EMBL" id="CAKKNE010000001">
    <property type="protein sequence ID" value="CAH0364480.1"/>
    <property type="molecule type" value="Genomic_DNA"/>
</dbReference>
<dbReference type="Proteomes" id="UP000789595">
    <property type="component" value="Unassembled WGS sequence"/>
</dbReference>
<keyword evidence="3" id="KW-1185">Reference proteome</keyword>
<feature type="compositionally biased region" description="Gly residues" evidence="1">
    <location>
        <begin position="97"/>
        <end position="117"/>
    </location>
</feature>
<evidence type="ECO:0000256" key="1">
    <source>
        <dbReference type="SAM" id="MobiDB-lite"/>
    </source>
</evidence>
<dbReference type="AlphaFoldDB" id="A0A8J2WT70"/>
<accession>A0A8J2WT70</accession>
<name>A0A8J2WT70_9STRA</name>
<reference evidence="2" key="1">
    <citation type="submission" date="2021-11" db="EMBL/GenBank/DDBJ databases">
        <authorList>
            <consortium name="Genoscope - CEA"/>
            <person name="William W."/>
        </authorList>
    </citation>
    <scope>NUCLEOTIDE SEQUENCE</scope>
</reference>
<evidence type="ECO:0000313" key="3">
    <source>
        <dbReference type="Proteomes" id="UP000789595"/>
    </source>
</evidence>